<name>A0A8H6SNW9_9AGAR</name>
<keyword evidence="2" id="KW-1185">Reference proteome</keyword>
<dbReference type="Proteomes" id="UP000636479">
    <property type="component" value="Unassembled WGS sequence"/>
</dbReference>
<accession>A0A8H6SNW9</accession>
<evidence type="ECO:0000313" key="1">
    <source>
        <dbReference type="EMBL" id="KAF7302242.1"/>
    </source>
</evidence>
<evidence type="ECO:0008006" key="3">
    <source>
        <dbReference type="Google" id="ProtNLM"/>
    </source>
</evidence>
<protein>
    <recommendedName>
        <fullName evidence="3">Protein kinase domain-containing protein</fullName>
    </recommendedName>
</protein>
<reference evidence="1" key="1">
    <citation type="submission" date="2020-05" db="EMBL/GenBank/DDBJ databases">
        <title>Mycena genomes resolve the evolution of fungal bioluminescence.</title>
        <authorList>
            <person name="Tsai I.J."/>
        </authorList>
    </citation>
    <scope>NUCLEOTIDE SEQUENCE</scope>
    <source>
        <strain evidence="1">171206Taipei</strain>
    </source>
</reference>
<organism evidence="1 2">
    <name type="scientific">Mycena indigotica</name>
    <dbReference type="NCBI Taxonomy" id="2126181"/>
    <lineage>
        <taxon>Eukaryota</taxon>
        <taxon>Fungi</taxon>
        <taxon>Dikarya</taxon>
        <taxon>Basidiomycota</taxon>
        <taxon>Agaricomycotina</taxon>
        <taxon>Agaricomycetes</taxon>
        <taxon>Agaricomycetidae</taxon>
        <taxon>Agaricales</taxon>
        <taxon>Marasmiineae</taxon>
        <taxon>Mycenaceae</taxon>
        <taxon>Mycena</taxon>
    </lineage>
</organism>
<comment type="caution">
    <text evidence="1">The sequence shown here is derived from an EMBL/GenBank/DDBJ whole genome shotgun (WGS) entry which is preliminary data.</text>
</comment>
<dbReference type="InterPro" id="IPR011009">
    <property type="entry name" value="Kinase-like_dom_sf"/>
</dbReference>
<gene>
    <name evidence="1" type="ORF">MIND_00791200</name>
</gene>
<dbReference type="SUPFAM" id="SSF56112">
    <property type="entry name" value="Protein kinase-like (PK-like)"/>
    <property type="match status" value="1"/>
</dbReference>
<evidence type="ECO:0000313" key="2">
    <source>
        <dbReference type="Proteomes" id="UP000636479"/>
    </source>
</evidence>
<dbReference type="GeneID" id="59347114"/>
<dbReference type="RefSeq" id="XP_037220242.1">
    <property type="nucleotide sequence ID" value="XM_037364598.1"/>
</dbReference>
<proteinExistence type="predicted"/>
<dbReference type="AlphaFoldDB" id="A0A8H6SNW9"/>
<dbReference type="EMBL" id="JACAZF010000006">
    <property type="protein sequence ID" value="KAF7302242.1"/>
    <property type="molecule type" value="Genomic_DNA"/>
</dbReference>
<sequence>MEVATLDMRKICRTCATGGDCFGGIAAFALPVQVLSPAPTLKGSSFNSTIPPIVSQKNYPSRQVVVAELQSGPASFPPRFVLKFSDPRFIPNRLSFMKELDSERNSSPWSPRFREFFISHLRDFRTKSWPNYWKCTGATHPITDDERYQIEEEFYDDYLCDREGTLFLWSQEMYHWEATFDSHFNELAVYQALRPLQGRHIPRLFGRGTFKPPSDGFDDPLLSSVPFLALEHIPGATLNRIQLLSTRNNSSPTPQITNHDATCASHVLIDVVRAIRNLGVNNPDYAARNIVLRNLDPLCPVIIDFGLASTKQGLASDLQDIRDVLYDIKWNIPSPYRRGVETPLPLSGFAPLNRAASGLSDRKRDVLQAYFEEIVPGPSRTILDGDGTQHIWEASRWRLKEGVRTCDEDVEWGLSQEAIESECQTYLFQMRTSSST</sequence>
<dbReference type="OrthoDB" id="3269050at2759"/>